<evidence type="ECO:0000259" key="3">
    <source>
        <dbReference type="Pfam" id="PF02984"/>
    </source>
</evidence>
<organism evidence="4 5">
    <name type="scientific">Euroglyphus maynei</name>
    <name type="common">Mayne's house dust mite</name>
    <dbReference type="NCBI Taxonomy" id="6958"/>
    <lineage>
        <taxon>Eukaryota</taxon>
        <taxon>Metazoa</taxon>
        <taxon>Ecdysozoa</taxon>
        <taxon>Arthropoda</taxon>
        <taxon>Chelicerata</taxon>
        <taxon>Arachnida</taxon>
        <taxon>Acari</taxon>
        <taxon>Acariformes</taxon>
        <taxon>Sarcoptiformes</taxon>
        <taxon>Astigmata</taxon>
        <taxon>Psoroptidia</taxon>
        <taxon>Analgoidea</taxon>
        <taxon>Pyroglyphidae</taxon>
        <taxon>Pyroglyphinae</taxon>
        <taxon>Euroglyphus</taxon>
    </lineage>
</organism>
<gene>
    <name evidence="4" type="ORF">BLA29_011431</name>
</gene>
<feature type="domain" description="Cyclin C-terminal" evidence="3">
    <location>
        <begin position="4"/>
        <end position="88"/>
    </location>
</feature>
<dbReference type="OrthoDB" id="10264655at2759"/>
<dbReference type="Pfam" id="PF02984">
    <property type="entry name" value="Cyclin_C"/>
    <property type="match status" value="1"/>
</dbReference>
<keyword evidence="2" id="KW-0175">Coiled coil</keyword>
<dbReference type="InterPro" id="IPR036915">
    <property type="entry name" value="Cyclin-like_sf"/>
</dbReference>
<dbReference type="AlphaFoldDB" id="A0A1Y3BJL1"/>
<protein>
    <recommendedName>
        <fullName evidence="3">Cyclin C-terminal domain-containing protein</fullName>
    </recommendedName>
</protein>
<sequence>MNDSLQTNVFVRYPPESIACACIHLSSRVLRVPLPSQPLWYEMFNVDSESIEDICKSILMLYTRKPLDQEELETKVDQARQKLEAEKIKARALAQRSNLLSTDAINSPVLIDSRSNSPSIVGNDNIANKNKNIESVSE</sequence>
<dbReference type="PANTHER" id="PTHR10026">
    <property type="entry name" value="CYCLIN"/>
    <property type="match status" value="1"/>
</dbReference>
<dbReference type="GO" id="GO:0016538">
    <property type="term" value="F:cyclin-dependent protein serine/threonine kinase regulator activity"/>
    <property type="evidence" value="ECO:0007669"/>
    <property type="project" value="InterPro"/>
</dbReference>
<dbReference type="Gene3D" id="1.10.472.10">
    <property type="entry name" value="Cyclin-like"/>
    <property type="match status" value="1"/>
</dbReference>
<reference evidence="4 5" key="1">
    <citation type="submission" date="2017-03" db="EMBL/GenBank/DDBJ databases">
        <title>Genome Survey of Euroglyphus maynei.</title>
        <authorList>
            <person name="Arlian L.G."/>
            <person name="Morgan M.S."/>
            <person name="Rider S.D."/>
        </authorList>
    </citation>
    <scope>NUCLEOTIDE SEQUENCE [LARGE SCALE GENOMIC DNA]</scope>
    <source>
        <strain evidence="4">Arlian Lab</strain>
        <tissue evidence="4">Whole body</tissue>
    </source>
</reference>
<evidence type="ECO:0000256" key="2">
    <source>
        <dbReference type="SAM" id="Coils"/>
    </source>
</evidence>
<evidence type="ECO:0000313" key="4">
    <source>
        <dbReference type="EMBL" id="OTF81171.1"/>
    </source>
</evidence>
<keyword evidence="5" id="KW-1185">Reference proteome</keyword>
<evidence type="ECO:0000313" key="5">
    <source>
        <dbReference type="Proteomes" id="UP000194236"/>
    </source>
</evidence>
<name>A0A1Y3BJL1_EURMA</name>
<feature type="non-terminal residue" evidence="4">
    <location>
        <position position="138"/>
    </location>
</feature>
<dbReference type="Proteomes" id="UP000194236">
    <property type="component" value="Unassembled WGS sequence"/>
</dbReference>
<dbReference type="SUPFAM" id="SSF47954">
    <property type="entry name" value="Cyclin-like"/>
    <property type="match status" value="1"/>
</dbReference>
<keyword evidence="1" id="KW-0195">Cyclin</keyword>
<comment type="caution">
    <text evidence="4">The sequence shown here is derived from an EMBL/GenBank/DDBJ whole genome shotgun (WGS) entry which is preliminary data.</text>
</comment>
<dbReference type="GO" id="GO:0006357">
    <property type="term" value="P:regulation of transcription by RNA polymerase II"/>
    <property type="evidence" value="ECO:0007669"/>
    <property type="project" value="InterPro"/>
</dbReference>
<dbReference type="InterPro" id="IPR004367">
    <property type="entry name" value="Cyclin_C-dom"/>
</dbReference>
<proteinExistence type="predicted"/>
<feature type="coiled-coil region" evidence="2">
    <location>
        <begin position="69"/>
        <end position="96"/>
    </location>
</feature>
<dbReference type="InterPro" id="IPR043198">
    <property type="entry name" value="Cyclin/Ssn8"/>
</dbReference>
<dbReference type="EMBL" id="MUJZ01014960">
    <property type="protein sequence ID" value="OTF81171.1"/>
    <property type="molecule type" value="Genomic_DNA"/>
</dbReference>
<evidence type="ECO:0000256" key="1">
    <source>
        <dbReference type="ARBA" id="ARBA00023127"/>
    </source>
</evidence>
<accession>A0A1Y3BJL1</accession>